<evidence type="ECO:0000313" key="3">
    <source>
        <dbReference type="Proteomes" id="UP000037175"/>
    </source>
</evidence>
<dbReference type="Pfam" id="PF01695">
    <property type="entry name" value="IstB_IS21"/>
    <property type="match status" value="1"/>
</dbReference>
<sequence length="88" mass="10330">MNLLYTVQEQLNSLAMVYAAKQLEDILEKAQKEEWTPLQTIKELLEAEQNGRQDRGRLRRLKAANLPYMKTLEDFDFGFQNKTDETAH</sequence>
<feature type="domain" description="IstB-like ATP-binding" evidence="1">
    <location>
        <begin position="11"/>
        <end position="85"/>
    </location>
</feature>
<dbReference type="GO" id="GO:0005524">
    <property type="term" value="F:ATP binding"/>
    <property type="evidence" value="ECO:0007669"/>
    <property type="project" value="InterPro"/>
</dbReference>
<name>A0A0L6W3I2_9FIRM</name>
<dbReference type="InterPro" id="IPR002611">
    <property type="entry name" value="IstB_ATP-bd"/>
</dbReference>
<accession>A0A0L6W3I2</accession>
<protein>
    <submittedName>
        <fullName evidence="2">Transposase/IS protein</fullName>
    </submittedName>
</protein>
<evidence type="ECO:0000313" key="2">
    <source>
        <dbReference type="EMBL" id="KNZ70021.1"/>
    </source>
</evidence>
<gene>
    <name evidence="2" type="ORF">Tfer_1161</name>
</gene>
<organism evidence="2 3">
    <name type="scientific">Thermincola ferriacetica</name>
    <dbReference type="NCBI Taxonomy" id="281456"/>
    <lineage>
        <taxon>Bacteria</taxon>
        <taxon>Bacillati</taxon>
        <taxon>Bacillota</taxon>
        <taxon>Clostridia</taxon>
        <taxon>Eubacteriales</taxon>
        <taxon>Thermincolaceae</taxon>
        <taxon>Thermincola</taxon>
    </lineage>
</organism>
<dbReference type="AlphaFoldDB" id="A0A0L6W3I2"/>
<dbReference type="Proteomes" id="UP000037175">
    <property type="component" value="Unassembled WGS sequence"/>
</dbReference>
<dbReference type="EMBL" id="LGTE01000006">
    <property type="protein sequence ID" value="KNZ70021.1"/>
    <property type="molecule type" value="Genomic_DNA"/>
</dbReference>
<comment type="caution">
    <text evidence="2">The sequence shown here is derived from an EMBL/GenBank/DDBJ whole genome shotgun (WGS) entry which is preliminary data.</text>
</comment>
<reference evidence="3" key="1">
    <citation type="submission" date="2015-07" db="EMBL/GenBank/DDBJ databases">
        <title>Complete Genome of Thermincola ferriacetica strain Z-0001T.</title>
        <authorList>
            <person name="Lusk B."/>
            <person name="Badalamenti J.P."/>
            <person name="Parameswaran P."/>
            <person name="Bond D.R."/>
            <person name="Torres C.I."/>
        </authorList>
    </citation>
    <scope>NUCLEOTIDE SEQUENCE [LARGE SCALE GENOMIC DNA]</scope>
    <source>
        <strain evidence="3">Z-0001</strain>
    </source>
</reference>
<proteinExistence type="predicted"/>
<evidence type="ECO:0000259" key="1">
    <source>
        <dbReference type="Pfam" id="PF01695"/>
    </source>
</evidence>
<keyword evidence="3" id="KW-1185">Reference proteome</keyword>